<evidence type="ECO:0000256" key="9">
    <source>
        <dbReference type="ARBA" id="ARBA00030128"/>
    </source>
</evidence>
<accession>A0A4R1QTL8</accession>
<evidence type="ECO:0000256" key="4">
    <source>
        <dbReference type="ARBA" id="ARBA00016296"/>
    </source>
</evidence>
<dbReference type="InterPro" id="IPR008144">
    <property type="entry name" value="Guanylate_kin-like_dom"/>
</dbReference>
<evidence type="ECO:0000256" key="8">
    <source>
        <dbReference type="ARBA" id="ARBA00022840"/>
    </source>
</evidence>
<comment type="caution">
    <text evidence="13">The sequence shown here is derived from an EMBL/GenBank/DDBJ whole genome shotgun (WGS) entry which is preliminary data.</text>
</comment>
<sequence length="230" mass="26276">MSVEKSYFDKIAEYGQLVIISGPSGVGKSTVITNYIAEHPNACKCVSVTTRPPRADEEDGEDHYFVTHQEFEQLIRSQQLLEYVYRGQNGYGTPKNAVEKLRRAGRNVILDVDVVGATKIRTLCPDATLIFIMPPSWEELERRLRADSTKTEEKIRNELETAQEEVLCAGQYDYILINDTVEKTVRRLGQIIHGNRYSRNSMRTFLESYIESELTPQSDLADEILSIHRD</sequence>
<dbReference type="NCBIfam" id="TIGR03263">
    <property type="entry name" value="guanyl_kin"/>
    <property type="match status" value="1"/>
</dbReference>
<comment type="similarity">
    <text evidence="2 11">Belongs to the guanylate kinase family.</text>
</comment>
<evidence type="ECO:0000256" key="11">
    <source>
        <dbReference type="HAMAP-Rule" id="MF_00328"/>
    </source>
</evidence>
<dbReference type="CDD" id="cd00071">
    <property type="entry name" value="GMPK"/>
    <property type="match status" value="1"/>
</dbReference>
<dbReference type="EMBL" id="SLUM01000033">
    <property type="protein sequence ID" value="TCL53460.1"/>
    <property type="molecule type" value="Genomic_DNA"/>
</dbReference>
<dbReference type="SMART" id="SM00072">
    <property type="entry name" value="GuKc"/>
    <property type="match status" value="1"/>
</dbReference>
<evidence type="ECO:0000256" key="6">
    <source>
        <dbReference type="ARBA" id="ARBA00022741"/>
    </source>
</evidence>
<comment type="catalytic activity">
    <reaction evidence="10 11">
        <text>GMP + ATP = GDP + ADP</text>
        <dbReference type="Rhea" id="RHEA:20780"/>
        <dbReference type="ChEBI" id="CHEBI:30616"/>
        <dbReference type="ChEBI" id="CHEBI:58115"/>
        <dbReference type="ChEBI" id="CHEBI:58189"/>
        <dbReference type="ChEBI" id="CHEBI:456216"/>
        <dbReference type="EC" id="2.7.4.8"/>
    </reaction>
</comment>
<dbReference type="EC" id="2.7.4.8" evidence="3 11"/>
<evidence type="ECO:0000259" key="12">
    <source>
        <dbReference type="PROSITE" id="PS50052"/>
    </source>
</evidence>
<evidence type="ECO:0000256" key="1">
    <source>
        <dbReference type="ARBA" id="ARBA00003531"/>
    </source>
</evidence>
<dbReference type="FunFam" id="3.30.63.10:FF:000002">
    <property type="entry name" value="Guanylate kinase 1"/>
    <property type="match status" value="1"/>
</dbReference>
<dbReference type="InterPro" id="IPR017665">
    <property type="entry name" value="Guanylate_kinase"/>
</dbReference>
<keyword evidence="5 11" id="KW-0808">Transferase</keyword>
<gene>
    <name evidence="11" type="primary">gmk</name>
    <name evidence="13" type="ORF">EDD77_1331</name>
</gene>
<keyword evidence="7 11" id="KW-0418">Kinase</keyword>
<dbReference type="PANTHER" id="PTHR23117">
    <property type="entry name" value="GUANYLATE KINASE-RELATED"/>
    <property type="match status" value="1"/>
</dbReference>
<dbReference type="GO" id="GO:0004385">
    <property type="term" value="F:GMP kinase activity"/>
    <property type="evidence" value="ECO:0007669"/>
    <property type="project" value="UniProtKB-UniRule"/>
</dbReference>
<evidence type="ECO:0000313" key="14">
    <source>
        <dbReference type="Proteomes" id="UP000295184"/>
    </source>
</evidence>
<evidence type="ECO:0000256" key="3">
    <source>
        <dbReference type="ARBA" id="ARBA00012961"/>
    </source>
</evidence>
<dbReference type="AlphaFoldDB" id="A0A4R1QTL8"/>
<dbReference type="PANTHER" id="PTHR23117:SF13">
    <property type="entry name" value="GUANYLATE KINASE"/>
    <property type="match status" value="1"/>
</dbReference>
<dbReference type="HAMAP" id="MF_00328">
    <property type="entry name" value="Guanylate_kinase"/>
    <property type="match status" value="1"/>
</dbReference>
<proteinExistence type="inferred from homology"/>
<organism evidence="13 14">
    <name type="scientific">Allofournierella massiliensis</name>
    <dbReference type="NCBI Taxonomy" id="1650663"/>
    <lineage>
        <taxon>Bacteria</taxon>
        <taxon>Bacillati</taxon>
        <taxon>Bacillota</taxon>
        <taxon>Clostridia</taxon>
        <taxon>Eubacteriales</taxon>
        <taxon>Oscillospiraceae</taxon>
        <taxon>Allofournierella</taxon>
    </lineage>
</organism>
<reference evidence="13 14" key="1">
    <citation type="submission" date="2019-03" db="EMBL/GenBank/DDBJ databases">
        <title>Genomic Encyclopedia of Type Strains, Phase IV (KMG-IV): sequencing the most valuable type-strain genomes for metagenomic binning, comparative biology and taxonomic classification.</title>
        <authorList>
            <person name="Goeker M."/>
        </authorList>
    </citation>
    <scope>NUCLEOTIDE SEQUENCE [LARGE SCALE GENOMIC DNA]</scope>
    <source>
        <strain evidence="13 14">DSM 100451</strain>
    </source>
</reference>
<dbReference type="GO" id="GO:0005524">
    <property type="term" value="F:ATP binding"/>
    <property type="evidence" value="ECO:0007669"/>
    <property type="project" value="UniProtKB-UniRule"/>
</dbReference>
<evidence type="ECO:0000256" key="5">
    <source>
        <dbReference type="ARBA" id="ARBA00022679"/>
    </source>
</evidence>
<keyword evidence="11" id="KW-0963">Cytoplasm</keyword>
<dbReference type="Pfam" id="PF00625">
    <property type="entry name" value="Guanylate_kin"/>
    <property type="match status" value="1"/>
</dbReference>
<name>A0A4R1QTL8_9FIRM</name>
<comment type="subcellular location">
    <subcellularLocation>
        <location evidence="11">Cytoplasm</location>
    </subcellularLocation>
</comment>
<dbReference type="PROSITE" id="PS50052">
    <property type="entry name" value="GUANYLATE_KINASE_2"/>
    <property type="match status" value="1"/>
</dbReference>
<dbReference type="STRING" id="1650663.GCA_001486665_03543"/>
<comment type="function">
    <text evidence="1 11">Essential for recycling GMP and indirectly, cGMP.</text>
</comment>
<dbReference type="InterPro" id="IPR027417">
    <property type="entry name" value="P-loop_NTPase"/>
</dbReference>
<dbReference type="Proteomes" id="UP000295184">
    <property type="component" value="Unassembled WGS sequence"/>
</dbReference>
<dbReference type="Gene3D" id="3.30.63.10">
    <property type="entry name" value="Guanylate Kinase phosphate binding domain"/>
    <property type="match status" value="1"/>
</dbReference>
<evidence type="ECO:0000313" key="13">
    <source>
        <dbReference type="EMBL" id="TCL53460.1"/>
    </source>
</evidence>
<keyword evidence="8 11" id="KW-0067">ATP-binding</keyword>
<protein>
    <recommendedName>
        <fullName evidence="4 11">Guanylate kinase</fullName>
        <ecNumber evidence="3 11">2.7.4.8</ecNumber>
    </recommendedName>
    <alternativeName>
        <fullName evidence="9 11">GMP kinase</fullName>
    </alternativeName>
</protein>
<feature type="domain" description="Guanylate kinase-like" evidence="12">
    <location>
        <begin position="15"/>
        <end position="193"/>
    </location>
</feature>
<dbReference type="OrthoDB" id="9808150at2"/>
<evidence type="ECO:0000256" key="7">
    <source>
        <dbReference type="ARBA" id="ARBA00022777"/>
    </source>
</evidence>
<keyword evidence="6 11" id="KW-0547">Nucleotide-binding</keyword>
<evidence type="ECO:0000256" key="2">
    <source>
        <dbReference type="ARBA" id="ARBA00005790"/>
    </source>
</evidence>
<dbReference type="RefSeq" id="WP_058967133.1">
    <property type="nucleotide sequence ID" value="NZ_CABKVM010000019.1"/>
</dbReference>
<dbReference type="Gene3D" id="3.40.50.300">
    <property type="entry name" value="P-loop containing nucleotide triphosphate hydrolases"/>
    <property type="match status" value="1"/>
</dbReference>
<dbReference type="SUPFAM" id="SSF52540">
    <property type="entry name" value="P-loop containing nucleoside triphosphate hydrolases"/>
    <property type="match status" value="1"/>
</dbReference>
<dbReference type="GO" id="GO:0005829">
    <property type="term" value="C:cytosol"/>
    <property type="evidence" value="ECO:0007669"/>
    <property type="project" value="TreeGrafter"/>
</dbReference>
<evidence type="ECO:0000256" key="10">
    <source>
        <dbReference type="ARBA" id="ARBA00048594"/>
    </source>
</evidence>
<feature type="binding site" evidence="11">
    <location>
        <begin position="22"/>
        <end position="29"/>
    </location>
    <ligand>
        <name>ATP</name>
        <dbReference type="ChEBI" id="CHEBI:30616"/>
    </ligand>
</feature>
<dbReference type="InterPro" id="IPR008145">
    <property type="entry name" value="GK/Ca_channel_bsu"/>
</dbReference>